<evidence type="ECO:0000313" key="3">
    <source>
        <dbReference type="Proteomes" id="UP000059680"/>
    </source>
</evidence>
<dbReference type="PaxDb" id="39947-A0A0P0XZR8"/>
<reference evidence="2 3" key="3">
    <citation type="journal article" date="2013" name="Rice">
        <title>Improvement of the Oryza sativa Nipponbare reference genome using next generation sequence and optical map data.</title>
        <authorList>
            <person name="Kawahara Y."/>
            <person name="de la Bastide M."/>
            <person name="Hamilton J.P."/>
            <person name="Kanamori H."/>
            <person name="McCombie W.R."/>
            <person name="Ouyang S."/>
            <person name="Schwartz D.C."/>
            <person name="Tanaka T."/>
            <person name="Wu J."/>
            <person name="Zhou S."/>
            <person name="Childs K.L."/>
            <person name="Davidson R.M."/>
            <person name="Lin H."/>
            <person name="Quesada-Ocampo L."/>
            <person name="Vaillancourt B."/>
            <person name="Sakai H."/>
            <person name="Lee S.S."/>
            <person name="Kim J."/>
            <person name="Numa H."/>
            <person name="Itoh T."/>
            <person name="Buell C.R."/>
            <person name="Matsumoto T."/>
        </authorList>
    </citation>
    <scope>NUCLEOTIDE SEQUENCE [LARGE SCALE GENOMIC DNA]</scope>
    <source>
        <strain evidence="3">cv. Nipponbare</strain>
    </source>
</reference>
<evidence type="ECO:0000313" key="2">
    <source>
        <dbReference type="EMBL" id="BAT13008.1"/>
    </source>
</evidence>
<dbReference type="EMBL" id="AP014967">
    <property type="protein sequence ID" value="BAT13008.1"/>
    <property type="molecule type" value="Genomic_DNA"/>
</dbReference>
<accession>A0A0P0XZR8</accession>
<evidence type="ECO:0000256" key="1">
    <source>
        <dbReference type="SAM" id="MobiDB-lite"/>
    </source>
</evidence>
<name>A0A0P0XZR8_ORYSJ</name>
<dbReference type="AlphaFoldDB" id="A0A0P0XZR8"/>
<dbReference type="InParanoid" id="A0A0P0XZR8"/>
<feature type="region of interest" description="Disordered" evidence="1">
    <location>
        <begin position="56"/>
        <end position="81"/>
    </location>
</feature>
<proteinExistence type="predicted"/>
<protein>
    <submittedName>
        <fullName evidence="2">Os11g0189300 protein</fullName>
    </submittedName>
</protein>
<reference evidence="3" key="1">
    <citation type="journal article" date="2005" name="Nature">
        <title>The map-based sequence of the rice genome.</title>
        <authorList>
            <consortium name="International rice genome sequencing project (IRGSP)"/>
            <person name="Matsumoto T."/>
            <person name="Wu J."/>
            <person name="Kanamori H."/>
            <person name="Katayose Y."/>
            <person name="Fujisawa M."/>
            <person name="Namiki N."/>
            <person name="Mizuno H."/>
            <person name="Yamamoto K."/>
            <person name="Antonio B.A."/>
            <person name="Baba T."/>
            <person name="Sakata K."/>
            <person name="Nagamura Y."/>
            <person name="Aoki H."/>
            <person name="Arikawa K."/>
            <person name="Arita K."/>
            <person name="Bito T."/>
            <person name="Chiden Y."/>
            <person name="Fujitsuka N."/>
            <person name="Fukunaka R."/>
            <person name="Hamada M."/>
            <person name="Harada C."/>
            <person name="Hayashi A."/>
            <person name="Hijishita S."/>
            <person name="Honda M."/>
            <person name="Hosokawa S."/>
            <person name="Ichikawa Y."/>
            <person name="Idonuma A."/>
            <person name="Iijima M."/>
            <person name="Ikeda M."/>
            <person name="Ikeno M."/>
            <person name="Ito K."/>
            <person name="Ito S."/>
            <person name="Ito T."/>
            <person name="Ito Y."/>
            <person name="Ito Y."/>
            <person name="Iwabuchi A."/>
            <person name="Kamiya K."/>
            <person name="Karasawa W."/>
            <person name="Kurita K."/>
            <person name="Katagiri S."/>
            <person name="Kikuta A."/>
            <person name="Kobayashi H."/>
            <person name="Kobayashi N."/>
            <person name="Machita K."/>
            <person name="Maehara T."/>
            <person name="Masukawa M."/>
            <person name="Mizubayashi T."/>
            <person name="Mukai Y."/>
            <person name="Nagasaki H."/>
            <person name="Nagata Y."/>
            <person name="Naito S."/>
            <person name="Nakashima M."/>
            <person name="Nakama Y."/>
            <person name="Nakamichi Y."/>
            <person name="Nakamura M."/>
            <person name="Meguro A."/>
            <person name="Negishi M."/>
            <person name="Ohta I."/>
            <person name="Ohta T."/>
            <person name="Okamoto M."/>
            <person name="Ono N."/>
            <person name="Saji S."/>
            <person name="Sakaguchi M."/>
            <person name="Sakai K."/>
            <person name="Shibata M."/>
            <person name="Shimokawa T."/>
            <person name="Song J."/>
            <person name="Takazaki Y."/>
            <person name="Terasawa K."/>
            <person name="Tsugane M."/>
            <person name="Tsuji K."/>
            <person name="Ueda S."/>
            <person name="Waki K."/>
            <person name="Yamagata H."/>
            <person name="Yamamoto M."/>
            <person name="Yamamoto S."/>
            <person name="Yamane H."/>
            <person name="Yoshiki S."/>
            <person name="Yoshihara R."/>
            <person name="Yukawa K."/>
            <person name="Zhong H."/>
            <person name="Yano M."/>
            <person name="Yuan Q."/>
            <person name="Ouyang S."/>
            <person name="Liu J."/>
            <person name="Jones K.M."/>
            <person name="Gansberger K."/>
            <person name="Moffat K."/>
            <person name="Hill J."/>
            <person name="Bera J."/>
            <person name="Fadrosh D."/>
            <person name="Jin S."/>
            <person name="Johri S."/>
            <person name="Kim M."/>
            <person name="Overton L."/>
            <person name="Reardon M."/>
            <person name="Tsitrin T."/>
            <person name="Vuong H."/>
            <person name="Weaver B."/>
            <person name="Ciecko A."/>
            <person name="Tallon L."/>
            <person name="Jackson J."/>
            <person name="Pai G."/>
            <person name="Aken S.V."/>
            <person name="Utterback T."/>
            <person name="Reidmuller S."/>
            <person name="Feldblyum T."/>
            <person name="Hsiao J."/>
            <person name="Zismann V."/>
            <person name="Iobst S."/>
            <person name="de Vazeille A.R."/>
            <person name="Buell C.R."/>
            <person name="Ying K."/>
            <person name="Li Y."/>
            <person name="Lu T."/>
            <person name="Huang Y."/>
            <person name="Zhao Q."/>
            <person name="Feng Q."/>
            <person name="Zhang L."/>
            <person name="Zhu J."/>
            <person name="Weng Q."/>
            <person name="Mu J."/>
            <person name="Lu Y."/>
            <person name="Fan D."/>
            <person name="Liu Y."/>
            <person name="Guan J."/>
            <person name="Zhang Y."/>
            <person name="Yu S."/>
            <person name="Liu X."/>
            <person name="Zhang Y."/>
            <person name="Hong G."/>
            <person name="Han B."/>
            <person name="Choisne N."/>
            <person name="Demange N."/>
            <person name="Orjeda G."/>
            <person name="Samain S."/>
            <person name="Cattolico L."/>
            <person name="Pelletier E."/>
            <person name="Couloux A."/>
            <person name="Segurens B."/>
            <person name="Wincker P."/>
            <person name="D'Hont A."/>
            <person name="Scarpelli C."/>
            <person name="Weissenbach J."/>
            <person name="Salanoubat M."/>
            <person name="Quetier F."/>
            <person name="Yu Y."/>
            <person name="Kim H.R."/>
            <person name="Rambo T."/>
            <person name="Currie J."/>
            <person name="Collura K."/>
            <person name="Luo M."/>
            <person name="Yang T."/>
            <person name="Ammiraju J.S.S."/>
            <person name="Engler F."/>
            <person name="Soderlund C."/>
            <person name="Wing R.A."/>
            <person name="Palmer L.E."/>
            <person name="de la Bastide M."/>
            <person name="Spiegel L."/>
            <person name="Nascimento L."/>
            <person name="Zutavern T."/>
            <person name="O'Shaughnessy A."/>
            <person name="Dike S."/>
            <person name="Dedhia N."/>
            <person name="Preston R."/>
            <person name="Balija V."/>
            <person name="McCombie W.R."/>
            <person name="Chow T."/>
            <person name="Chen H."/>
            <person name="Chung M."/>
            <person name="Chen C."/>
            <person name="Shaw J."/>
            <person name="Wu H."/>
            <person name="Hsiao K."/>
            <person name="Chao Y."/>
            <person name="Chu M."/>
            <person name="Cheng C."/>
            <person name="Hour A."/>
            <person name="Lee P."/>
            <person name="Lin S."/>
            <person name="Lin Y."/>
            <person name="Liou J."/>
            <person name="Liu S."/>
            <person name="Hsing Y."/>
            <person name="Raghuvanshi S."/>
            <person name="Mohanty A."/>
            <person name="Bharti A.K."/>
            <person name="Gaur A."/>
            <person name="Gupta V."/>
            <person name="Kumar D."/>
            <person name="Ravi V."/>
            <person name="Vij S."/>
            <person name="Kapur A."/>
            <person name="Khurana P."/>
            <person name="Khurana P."/>
            <person name="Khurana J.P."/>
            <person name="Tyagi A.K."/>
            <person name="Gaikwad K."/>
            <person name="Singh A."/>
            <person name="Dalal V."/>
            <person name="Srivastava S."/>
            <person name="Dixit A."/>
            <person name="Pal A.K."/>
            <person name="Ghazi I.A."/>
            <person name="Yadav M."/>
            <person name="Pandit A."/>
            <person name="Bhargava A."/>
            <person name="Sureshbabu K."/>
            <person name="Batra K."/>
            <person name="Sharma T.R."/>
            <person name="Mohapatra T."/>
            <person name="Singh N.K."/>
            <person name="Messing J."/>
            <person name="Nelson A.B."/>
            <person name="Fuks G."/>
            <person name="Kavchok S."/>
            <person name="Keizer G."/>
            <person name="Linton E."/>
            <person name="Llaca V."/>
            <person name="Song R."/>
            <person name="Tanyolac B."/>
            <person name="Young S."/>
            <person name="Ho-Il K."/>
            <person name="Hahn J.H."/>
            <person name="Sangsakoo G."/>
            <person name="Vanavichit A."/>
            <person name="de Mattos Luiz.A.T."/>
            <person name="Zimmer P.D."/>
            <person name="Malone G."/>
            <person name="Dellagostin O."/>
            <person name="de Oliveira A.C."/>
            <person name="Bevan M."/>
            <person name="Bancroft I."/>
            <person name="Minx P."/>
            <person name="Cordum H."/>
            <person name="Wilson R."/>
            <person name="Cheng Z."/>
            <person name="Jin W."/>
            <person name="Jiang J."/>
            <person name="Leong S.A."/>
            <person name="Iwama H."/>
            <person name="Gojobori T."/>
            <person name="Itoh T."/>
            <person name="Niimura Y."/>
            <person name="Fujii Y."/>
            <person name="Habara T."/>
            <person name="Sakai H."/>
            <person name="Sato Y."/>
            <person name="Wilson G."/>
            <person name="Kumar K."/>
            <person name="McCouch S."/>
            <person name="Juretic N."/>
            <person name="Hoen D."/>
            <person name="Wright S."/>
            <person name="Bruskiewich R."/>
            <person name="Bureau T."/>
            <person name="Miyao A."/>
            <person name="Hirochika H."/>
            <person name="Nishikawa T."/>
            <person name="Kadowaki K."/>
            <person name="Sugiura M."/>
            <person name="Burr B."/>
            <person name="Sasaki T."/>
        </authorList>
    </citation>
    <scope>NUCLEOTIDE SEQUENCE [LARGE SCALE GENOMIC DNA]</scope>
    <source>
        <strain evidence="3">cv. Nipponbare</strain>
    </source>
</reference>
<dbReference type="Proteomes" id="UP000059680">
    <property type="component" value="Chromosome 11"/>
</dbReference>
<organism evidence="2 3">
    <name type="scientific">Oryza sativa subsp. japonica</name>
    <name type="common">Rice</name>
    <dbReference type="NCBI Taxonomy" id="39947"/>
    <lineage>
        <taxon>Eukaryota</taxon>
        <taxon>Viridiplantae</taxon>
        <taxon>Streptophyta</taxon>
        <taxon>Embryophyta</taxon>
        <taxon>Tracheophyta</taxon>
        <taxon>Spermatophyta</taxon>
        <taxon>Magnoliopsida</taxon>
        <taxon>Liliopsida</taxon>
        <taxon>Poales</taxon>
        <taxon>Poaceae</taxon>
        <taxon>BOP clade</taxon>
        <taxon>Oryzoideae</taxon>
        <taxon>Oryzeae</taxon>
        <taxon>Oryzinae</taxon>
        <taxon>Oryza</taxon>
        <taxon>Oryza sativa</taxon>
    </lineage>
</organism>
<reference evidence="2 3" key="2">
    <citation type="journal article" date="2013" name="Plant Cell Physiol.">
        <title>Rice Annotation Project Database (RAP-DB): an integrative and interactive database for rice genomics.</title>
        <authorList>
            <person name="Sakai H."/>
            <person name="Lee S.S."/>
            <person name="Tanaka T."/>
            <person name="Numa H."/>
            <person name="Kim J."/>
            <person name="Kawahara Y."/>
            <person name="Wakimoto H."/>
            <person name="Yang C.C."/>
            <person name="Iwamoto M."/>
            <person name="Abe T."/>
            <person name="Yamada Y."/>
            <person name="Muto A."/>
            <person name="Inokuchi H."/>
            <person name="Ikemura T."/>
            <person name="Matsumoto T."/>
            <person name="Sasaki T."/>
            <person name="Itoh T."/>
        </authorList>
    </citation>
    <scope>NUCLEOTIDE SEQUENCE [LARGE SCALE GENOMIC DNA]</scope>
    <source>
        <strain evidence="3">cv. Nipponbare</strain>
    </source>
</reference>
<feature type="compositionally biased region" description="Basic and acidic residues" evidence="1">
    <location>
        <begin position="63"/>
        <end position="72"/>
    </location>
</feature>
<sequence>MGKRRCMCERCHRRCRSFPAPPPPMLLLRAASPPWIAPRVKMGWARGGACASAVTGGRAEAGNADRPRRRPDPPVAVAVAG</sequence>
<keyword evidence="3" id="KW-1185">Reference proteome</keyword>
<gene>
    <name evidence="2" type="ordered locus">Os11g0189300</name>
    <name evidence="2" type="ORF">OSNPB_110189300</name>
</gene>